<protein>
    <recommendedName>
        <fullName evidence="3">Tetratricopeptide repeat protein</fullName>
    </recommendedName>
</protein>
<dbReference type="AlphaFoldDB" id="A0A4R9G486"/>
<dbReference type="EMBL" id="RQET01000014">
    <property type="protein sequence ID" value="TGK06141.1"/>
    <property type="molecule type" value="Genomic_DNA"/>
</dbReference>
<name>A0A4R9G486_9LEPT</name>
<evidence type="ECO:0008006" key="3">
    <source>
        <dbReference type="Google" id="ProtNLM"/>
    </source>
</evidence>
<organism evidence="1 2">
    <name type="scientific">Leptospira fletcheri</name>
    <dbReference type="NCBI Taxonomy" id="2484981"/>
    <lineage>
        <taxon>Bacteria</taxon>
        <taxon>Pseudomonadati</taxon>
        <taxon>Spirochaetota</taxon>
        <taxon>Spirochaetia</taxon>
        <taxon>Leptospirales</taxon>
        <taxon>Leptospiraceae</taxon>
        <taxon>Leptospira</taxon>
    </lineage>
</organism>
<dbReference type="RefSeq" id="WP_135769270.1">
    <property type="nucleotide sequence ID" value="NZ_RQET01000014.1"/>
</dbReference>
<gene>
    <name evidence="1" type="ORF">EHO60_16225</name>
</gene>
<dbReference type="Proteomes" id="UP000298458">
    <property type="component" value="Unassembled WGS sequence"/>
</dbReference>
<comment type="caution">
    <text evidence="1">The sequence shown here is derived from an EMBL/GenBank/DDBJ whole genome shotgun (WGS) entry which is preliminary data.</text>
</comment>
<dbReference type="OrthoDB" id="341257at2"/>
<evidence type="ECO:0000313" key="2">
    <source>
        <dbReference type="Proteomes" id="UP000298458"/>
    </source>
</evidence>
<reference evidence="1" key="1">
    <citation type="journal article" date="2019" name="PLoS Negl. Trop. Dis.">
        <title>Revisiting the worldwide diversity of Leptospira species in the environment.</title>
        <authorList>
            <person name="Vincent A.T."/>
            <person name="Schiettekatte O."/>
            <person name="Bourhy P."/>
            <person name="Veyrier F.J."/>
            <person name="Picardeau M."/>
        </authorList>
    </citation>
    <scope>NUCLEOTIDE SEQUENCE [LARGE SCALE GENOMIC DNA]</scope>
    <source>
        <strain evidence="1">SSW15</strain>
    </source>
</reference>
<evidence type="ECO:0000313" key="1">
    <source>
        <dbReference type="EMBL" id="TGK06141.1"/>
    </source>
</evidence>
<sequence length="480" mass="56340">MFNILREKKKLFLTLLFIWTVAAFWIFPRRFEILRDVALWLDPPVLNPSLSLELQEKGDKFLNEKVEFRQVEHYLQLNKMSEACSRSRDLGKSGMEDIFRIPSWMEAERKGWTLEKLEGKDSPSPKKGRIDPSDYWKEFSPLVLKSLDFYKRSLSYNPFDGYNVIPNQPGFGTIRPQIFGKSLLEKIRLTAFATCRPEEAIVSHFQSLLSIEDLVFEKIKVRKKDPVSWWQRILNFFRFSCSADESTVTEPELPREIRIWQAIQEADSSPIVFSEKNPERTTLKANQYKKLLLRTLELLRGEAGTAGSSFSPQESVSLHMRMLYFSCSQRDIPPEAKYWGASAIAALPCRNSDEEGLKQFYSNMFRAAEFYYRLGDRETSYRKKASEYFEAVYRSGKTNLETKFQSKLMRVRCLLYQQAWDQALKELDGLQSDLHSVDPEYRSDRSGFEDLIEDRKKLLQYVLRRKGRYEEADDLFDEKN</sequence>
<accession>A0A4R9G486</accession>
<proteinExistence type="predicted"/>
<keyword evidence="2" id="KW-1185">Reference proteome</keyword>